<accession>A0A834FMI6</accession>
<feature type="compositionally biased region" description="Pro residues" evidence="1">
    <location>
        <begin position="83"/>
        <end position="94"/>
    </location>
</feature>
<comment type="caution">
    <text evidence="2">The sequence shown here is derived from an EMBL/GenBank/DDBJ whole genome shotgun (WGS) entry which is preliminary data.</text>
</comment>
<evidence type="ECO:0000313" key="2">
    <source>
        <dbReference type="EMBL" id="KAF6737013.1"/>
    </source>
</evidence>
<evidence type="ECO:0000256" key="1">
    <source>
        <dbReference type="SAM" id="MobiDB-lite"/>
    </source>
</evidence>
<dbReference type="AlphaFoldDB" id="A0A834FMI6"/>
<evidence type="ECO:0000313" key="3">
    <source>
        <dbReference type="Proteomes" id="UP000646548"/>
    </source>
</evidence>
<name>A0A834FMI6_ORYME</name>
<feature type="compositionally biased region" description="Low complexity" evidence="1">
    <location>
        <begin position="72"/>
        <end position="82"/>
    </location>
</feature>
<feature type="compositionally biased region" description="Polar residues" evidence="1">
    <location>
        <begin position="45"/>
        <end position="58"/>
    </location>
</feature>
<reference evidence="2" key="1">
    <citation type="journal article" name="BMC Genomics">
        <title>Long-read sequencing and de novo genome assembly of marine medaka (Oryzias melastigma).</title>
        <authorList>
            <person name="Liang P."/>
            <person name="Saqib H.S.A."/>
            <person name="Ni X."/>
            <person name="Shen Y."/>
        </authorList>
    </citation>
    <scope>NUCLEOTIDE SEQUENCE</scope>
    <source>
        <strain evidence="2">Bigg-433</strain>
    </source>
</reference>
<dbReference type="Proteomes" id="UP000646548">
    <property type="component" value="Unassembled WGS sequence"/>
</dbReference>
<sequence>MTGHMTARVETLGLICGFFSVLIRVGPCTLHQSVGRTRAQWLEPQSSMSLPSAAQLSNAGGDEGPHRRARRPPAAVSSQPDDPQLPPPAEAPEG</sequence>
<dbReference type="EMBL" id="WKFB01000074">
    <property type="protein sequence ID" value="KAF6737013.1"/>
    <property type="molecule type" value="Genomic_DNA"/>
</dbReference>
<organism evidence="2 3">
    <name type="scientific">Oryzias melastigma</name>
    <name type="common">Marine medaka</name>
    <dbReference type="NCBI Taxonomy" id="30732"/>
    <lineage>
        <taxon>Eukaryota</taxon>
        <taxon>Metazoa</taxon>
        <taxon>Chordata</taxon>
        <taxon>Craniata</taxon>
        <taxon>Vertebrata</taxon>
        <taxon>Euteleostomi</taxon>
        <taxon>Actinopterygii</taxon>
        <taxon>Neopterygii</taxon>
        <taxon>Teleostei</taxon>
        <taxon>Neoteleostei</taxon>
        <taxon>Acanthomorphata</taxon>
        <taxon>Ovalentaria</taxon>
        <taxon>Atherinomorphae</taxon>
        <taxon>Beloniformes</taxon>
        <taxon>Adrianichthyidae</taxon>
        <taxon>Oryziinae</taxon>
        <taxon>Oryzias</taxon>
    </lineage>
</organism>
<proteinExistence type="predicted"/>
<gene>
    <name evidence="2" type="ORF">FQA47_001779</name>
</gene>
<protein>
    <submittedName>
        <fullName evidence="2">Uncharacterized protein</fullName>
    </submittedName>
</protein>
<feature type="region of interest" description="Disordered" evidence="1">
    <location>
        <begin position="45"/>
        <end position="94"/>
    </location>
</feature>